<dbReference type="InterPro" id="IPR006626">
    <property type="entry name" value="PbH1"/>
</dbReference>
<dbReference type="PANTHER" id="PTHR43628:SF1">
    <property type="entry name" value="CHITIN SYNTHASE REGULATORY FACTOR 2-RELATED"/>
    <property type="match status" value="1"/>
</dbReference>
<keyword evidence="6" id="KW-1185">Reference proteome</keyword>
<feature type="compositionally biased region" description="Polar residues" evidence="2">
    <location>
        <begin position="509"/>
        <end position="524"/>
    </location>
</feature>
<reference evidence="5 6" key="1">
    <citation type="submission" date="2024-02" db="EMBL/GenBank/DDBJ databases">
        <authorList>
            <person name="Chen Y."/>
            <person name="Shah S."/>
            <person name="Dougan E. K."/>
            <person name="Thang M."/>
            <person name="Chan C."/>
        </authorList>
    </citation>
    <scope>NUCLEOTIDE SEQUENCE [LARGE SCALE GENOMIC DNA]</scope>
</reference>
<dbReference type="Pfam" id="PF13229">
    <property type="entry name" value="Beta_helix"/>
    <property type="match status" value="1"/>
</dbReference>
<proteinExistence type="predicted"/>
<comment type="caution">
    <text evidence="5">The sequence shown here is derived from an EMBL/GenBank/DDBJ whole genome shotgun (WGS) entry which is preliminary data.</text>
</comment>
<feature type="region of interest" description="Disordered" evidence="2">
    <location>
        <begin position="509"/>
        <end position="528"/>
    </location>
</feature>
<dbReference type="Gene3D" id="2.160.20.10">
    <property type="entry name" value="Single-stranded right-handed beta-helix, Pectin lyase-like"/>
    <property type="match status" value="1"/>
</dbReference>
<dbReference type="InterPro" id="IPR011050">
    <property type="entry name" value="Pectin_lyase_fold/virulence"/>
</dbReference>
<dbReference type="Pfam" id="PF08238">
    <property type="entry name" value="Sel1"/>
    <property type="match status" value="4"/>
</dbReference>
<dbReference type="InterPro" id="IPR011990">
    <property type="entry name" value="TPR-like_helical_dom_sf"/>
</dbReference>
<dbReference type="SMART" id="SM00710">
    <property type="entry name" value="PbH1"/>
    <property type="match status" value="5"/>
</dbReference>
<dbReference type="InterPro" id="IPR012334">
    <property type="entry name" value="Pectin_lyas_fold"/>
</dbReference>
<keyword evidence="1" id="KW-0175">Coiled coil</keyword>
<protein>
    <submittedName>
        <fullName evidence="5">Uncharacterized protein</fullName>
    </submittedName>
</protein>
<dbReference type="SUPFAM" id="SSF47090">
    <property type="entry name" value="PGBD-like"/>
    <property type="match status" value="1"/>
</dbReference>
<dbReference type="PANTHER" id="PTHR43628">
    <property type="entry name" value="ACTIVATOR OF C KINASE PROTEIN 1-RELATED"/>
    <property type="match status" value="1"/>
</dbReference>
<dbReference type="NCBIfam" id="TIGR02595">
    <property type="entry name" value="PEP_CTERM"/>
    <property type="match status" value="1"/>
</dbReference>
<sequence>MPAHATYDAGVQAYMNGQYQQALDLWRRFAVAGDVRSKKILGDIYSGKSLEGAQAAATPLEEIPVDNVQALLWYSLAAYHDFTAYQTPSADEVNARILAEQRLPEIRARMSTSHVSNAEKLVAQTFESGSAYDIYRLGDMYQKGAGVKKDNTKALQMYSLAKERGVGEASAAYEFLEPLMTPKEIKTALDNAAKWQPPLPIEHTGKTRQQEELERLKKELEEIKMAEALEAVSDIDVELIQRALNAIGFRAGVVDNKLGPGTRAAIRRFQYSTVANDRNMSDEDKQAVVTGVLTPRQTVDLFGDAAKADHPMSQYVYGIMHVRGIGVEQNGSQATNWLGKAADQNLAIAHYALGVIYRDGTTGLNEISPDERLSALHLARAAALGYTPANDALRRLSFEYTRSRADVIVAGNEIFDNLDSGVKSSGYGSAKLIGNKIRNNKGSGIILDKYAKLSLVRYNEIVQNSGDGVAIPFGVNGVIEDNDIALNLQDSELGAISAESGSLRFNAVSPPQGNPSFPATTGSGATVRGPQTGVITLDGDAAITDRTGTVTVSNSDIHTMNTGPNAVGSQGIDCRNSFNGCTDNGTQANTGTAFGAGGSSNGFNQTGLPGGPTFSSLDNNNGVQGDVTELGQLITDLTGFRAFVDSAAQTDQVVINSAIQSDRVFTYGSGLNIVDIVTGGSDLSLDTANFIVEGAADTQVIFRVEKGASLLSSNGNFLLAGDISLNNVLFFVDADDGDESFNFSNTEFFGYTFFDFLGQGSGDVPAFNVASFNNVRGCGQVITDQVVYNNVSQTGCAFLLEPPSEVPVPAALPLLLTGLAGLGFMKRKKAKA</sequence>
<dbReference type="InterPro" id="IPR022472">
    <property type="entry name" value="VPLPA-CTERM"/>
</dbReference>
<feature type="domain" description="Right handed beta helix" evidence="4">
    <location>
        <begin position="403"/>
        <end position="487"/>
    </location>
</feature>
<dbReference type="InterPro" id="IPR013424">
    <property type="entry name" value="Ice-binding_C"/>
</dbReference>
<dbReference type="NCBIfam" id="TIGR03370">
    <property type="entry name" value="VPLPA-CTERM"/>
    <property type="match status" value="1"/>
</dbReference>
<evidence type="ECO:0000256" key="2">
    <source>
        <dbReference type="SAM" id="MobiDB-lite"/>
    </source>
</evidence>
<dbReference type="Proteomes" id="UP001642464">
    <property type="component" value="Unassembled WGS sequence"/>
</dbReference>
<dbReference type="SUPFAM" id="SSF51126">
    <property type="entry name" value="Pectin lyase-like"/>
    <property type="match status" value="1"/>
</dbReference>
<feature type="compositionally biased region" description="Polar residues" evidence="2">
    <location>
        <begin position="601"/>
        <end position="620"/>
    </location>
</feature>
<dbReference type="EMBL" id="CAXAMM010016668">
    <property type="protein sequence ID" value="CAK9039366.1"/>
    <property type="molecule type" value="Genomic_DNA"/>
</dbReference>
<evidence type="ECO:0000256" key="1">
    <source>
        <dbReference type="SAM" id="Coils"/>
    </source>
</evidence>
<evidence type="ECO:0000313" key="6">
    <source>
        <dbReference type="Proteomes" id="UP001642464"/>
    </source>
</evidence>
<dbReference type="SUPFAM" id="SSF81901">
    <property type="entry name" value="HCP-like"/>
    <property type="match status" value="2"/>
</dbReference>
<dbReference type="SMART" id="SM00671">
    <property type="entry name" value="SEL1"/>
    <property type="match status" value="4"/>
</dbReference>
<feature type="coiled-coil region" evidence="1">
    <location>
        <begin position="203"/>
        <end position="230"/>
    </location>
</feature>
<dbReference type="InterPro" id="IPR039448">
    <property type="entry name" value="Beta_helix"/>
</dbReference>
<feature type="domain" description="Peptidoglycan binding-like" evidence="3">
    <location>
        <begin position="236"/>
        <end position="271"/>
    </location>
</feature>
<evidence type="ECO:0000313" key="5">
    <source>
        <dbReference type="EMBL" id="CAK9039366.1"/>
    </source>
</evidence>
<evidence type="ECO:0000259" key="4">
    <source>
        <dbReference type="Pfam" id="PF13229"/>
    </source>
</evidence>
<name>A0ABP0LKR7_9DINO</name>
<dbReference type="InterPro" id="IPR036366">
    <property type="entry name" value="PGBDSf"/>
</dbReference>
<feature type="region of interest" description="Disordered" evidence="2">
    <location>
        <begin position="592"/>
        <end position="620"/>
    </location>
</feature>
<organism evidence="5 6">
    <name type="scientific">Durusdinium trenchii</name>
    <dbReference type="NCBI Taxonomy" id="1381693"/>
    <lineage>
        <taxon>Eukaryota</taxon>
        <taxon>Sar</taxon>
        <taxon>Alveolata</taxon>
        <taxon>Dinophyceae</taxon>
        <taxon>Suessiales</taxon>
        <taxon>Symbiodiniaceae</taxon>
        <taxon>Durusdinium</taxon>
    </lineage>
</organism>
<dbReference type="InterPro" id="IPR006597">
    <property type="entry name" value="Sel1-like"/>
</dbReference>
<dbReference type="InterPro" id="IPR002477">
    <property type="entry name" value="Peptidoglycan-bd-like"/>
</dbReference>
<accession>A0ABP0LKR7</accession>
<dbReference type="InterPro" id="IPR052945">
    <property type="entry name" value="Mitotic_Regulator"/>
</dbReference>
<dbReference type="InterPro" id="IPR036365">
    <property type="entry name" value="PGBD-like_sf"/>
</dbReference>
<dbReference type="Pfam" id="PF01471">
    <property type="entry name" value="PG_binding_1"/>
    <property type="match status" value="1"/>
</dbReference>
<dbReference type="Gene3D" id="1.25.40.10">
    <property type="entry name" value="Tetratricopeptide repeat domain"/>
    <property type="match status" value="3"/>
</dbReference>
<evidence type="ECO:0000259" key="3">
    <source>
        <dbReference type="Pfam" id="PF01471"/>
    </source>
</evidence>
<gene>
    <name evidence="5" type="ORF">SCF082_LOCUS23024</name>
</gene>
<dbReference type="Gene3D" id="1.10.101.10">
    <property type="entry name" value="PGBD-like superfamily/PGBD"/>
    <property type="match status" value="1"/>
</dbReference>